<dbReference type="GO" id="GO:0007165">
    <property type="term" value="P:signal transduction"/>
    <property type="evidence" value="ECO:0007669"/>
    <property type="project" value="TreeGrafter"/>
</dbReference>
<feature type="compositionally biased region" description="Low complexity" evidence="2">
    <location>
        <begin position="369"/>
        <end position="392"/>
    </location>
</feature>
<evidence type="ECO:0000256" key="1">
    <source>
        <dbReference type="ARBA" id="ARBA00010487"/>
    </source>
</evidence>
<gene>
    <name evidence="4" type="ORF">CYY_002639</name>
</gene>
<reference evidence="4" key="1">
    <citation type="submission" date="2020-01" db="EMBL/GenBank/DDBJ databases">
        <title>Development of genomics and gene disruption for Polysphondylium violaceum indicates a role for the polyketide synthase stlB in stalk morphogenesis.</title>
        <authorList>
            <person name="Narita B."/>
            <person name="Kawabe Y."/>
            <person name="Kin K."/>
            <person name="Saito T."/>
            <person name="Gibbs R."/>
            <person name="Kuspa A."/>
            <person name="Muzny D."/>
            <person name="Queller D."/>
            <person name="Richards S."/>
            <person name="Strassman J."/>
            <person name="Sucgang R."/>
            <person name="Worley K."/>
            <person name="Schaap P."/>
        </authorList>
    </citation>
    <scope>NUCLEOTIDE SEQUENCE</scope>
    <source>
        <strain evidence="4">QSvi11</strain>
    </source>
</reference>
<feature type="compositionally biased region" description="Low complexity" evidence="2">
    <location>
        <begin position="307"/>
        <end position="345"/>
    </location>
</feature>
<evidence type="ECO:0000313" key="5">
    <source>
        <dbReference type="Proteomes" id="UP000695562"/>
    </source>
</evidence>
<feature type="transmembrane region" description="Helical" evidence="3">
    <location>
        <begin position="138"/>
        <end position="157"/>
    </location>
</feature>
<feature type="region of interest" description="Disordered" evidence="2">
    <location>
        <begin position="306"/>
        <end position="441"/>
    </location>
</feature>
<dbReference type="GO" id="GO:0004888">
    <property type="term" value="F:transmembrane signaling receptor activity"/>
    <property type="evidence" value="ECO:0007669"/>
    <property type="project" value="TreeGrafter"/>
</dbReference>
<dbReference type="AlphaFoldDB" id="A0A8J4PYI7"/>
<comment type="similarity">
    <text evidence="1">Belongs to the LIMR family.</text>
</comment>
<comment type="caution">
    <text evidence="4">The sequence shown here is derived from an EMBL/GenBank/DDBJ whole genome shotgun (WGS) entry which is preliminary data.</text>
</comment>
<keyword evidence="3" id="KW-0472">Membrane</keyword>
<feature type="transmembrane region" description="Helical" evidence="3">
    <location>
        <begin position="551"/>
        <end position="572"/>
    </location>
</feature>
<feature type="transmembrane region" description="Helical" evidence="3">
    <location>
        <begin position="86"/>
        <end position="108"/>
    </location>
</feature>
<feature type="transmembrane region" description="Helical" evidence="3">
    <location>
        <begin position="177"/>
        <end position="197"/>
    </location>
</feature>
<feature type="compositionally biased region" description="Polar residues" evidence="2">
    <location>
        <begin position="415"/>
        <end position="441"/>
    </location>
</feature>
<protein>
    <submittedName>
        <fullName evidence="4">Uncharacterized protein</fullName>
    </submittedName>
</protein>
<evidence type="ECO:0000313" key="4">
    <source>
        <dbReference type="EMBL" id="KAF2076075.1"/>
    </source>
</evidence>
<dbReference type="Proteomes" id="UP000695562">
    <property type="component" value="Unassembled WGS sequence"/>
</dbReference>
<organism evidence="4 5">
    <name type="scientific">Polysphondylium violaceum</name>
    <dbReference type="NCBI Taxonomy" id="133409"/>
    <lineage>
        <taxon>Eukaryota</taxon>
        <taxon>Amoebozoa</taxon>
        <taxon>Evosea</taxon>
        <taxon>Eumycetozoa</taxon>
        <taxon>Dictyostelia</taxon>
        <taxon>Dictyosteliales</taxon>
        <taxon>Dictyosteliaceae</taxon>
        <taxon>Polysphondylium</taxon>
    </lineage>
</organism>
<feature type="compositionally biased region" description="Low complexity" evidence="2">
    <location>
        <begin position="17"/>
        <end position="29"/>
    </location>
</feature>
<evidence type="ECO:0000256" key="3">
    <source>
        <dbReference type="SAM" id="Phobius"/>
    </source>
</evidence>
<dbReference type="OrthoDB" id="5596951at2759"/>
<proteinExistence type="inferred from homology"/>
<feature type="transmembrane region" description="Helical" evidence="3">
    <location>
        <begin position="482"/>
        <end position="507"/>
    </location>
</feature>
<dbReference type="PANTHER" id="PTHR12625:SF0">
    <property type="entry name" value="PROTEIN LILIPOD"/>
    <property type="match status" value="1"/>
</dbReference>
<feature type="transmembrane region" description="Helical" evidence="3">
    <location>
        <begin position="53"/>
        <end position="74"/>
    </location>
</feature>
<evidence type="ECO:0000256" key="2">
    <source>
        <dbReference type="SAM" id="MobiDB-lite"/>
    </source>
</evidence>
<dbReference type="Pfam" id="PF04791">
    <property type="entry name" value="LMBR1"/>
    <property type="match status" value="1"/>
</dbReference>
<name>A0A8J4PYI7_9MYCE</name>
<feature type="transmembrane region" description="Helical" evidence="3">
    <location>
        <begin position="224"/>
        <end position="244"/>
    </location>
</feature>
<keyword evidence="3" id="KW-1133">Transmembrane helix</keyword>
<feature type="region of interest" description="Disordered" evidence="2">
    <location>
        <begin position="11"/>
        <end position="30"/>
    </location>
</feature>
<dbReference type="EMBL" id="AJWJ01000074">
    <property type="protein sequence ID" value="KAF2076075.1"/>
    <property type="molecule type" value="Genomic_DNA"/>
</dbReference>
<keyword evidence="3" id="KW-0812">Transmembrane</keyword>
<sequence>MSNSLIEWFGSTQSSPNNNNNNNNNNKNNAITTITDTSTPLLNDVYIAMRDGVVSSIFFLILMIVSHFIIRRFIRRKDVLKKVYIPRLLCTVCLSVSLAAMLLIPITILSNEIITTFPSSYYTQWLNRDLIFSFWNKIFWGANISLFIILPFTYFFYESEGIKGRSLLSRIKDALLVLLLVSVIFIGFVFIVFGLIFDTQSQVSQNQKESGRISSIINLVGSDYLPFSFSLISTCGTILVLFCIPRGFNRLTIKSMSIRISTPVDDEIKAAEMEIETITETLNRALEARLIDEKFLNKKKKDNQSFISSLTGSNSSGGSSSSNKKNIKKNNSNNNLVGNGHVNTNLSDKESSSTILLQQNENVDKEDTTTTAGSSTSPSTTSSATAITASATESKDTEDSNSNSSSSSSSNNSSPTFTASGTSTNTSPTLNSAKPTTTTNTSSFKMSIEELTKLRDTRDELSSTIILISKPKFFSSNIMRKLVSLLLTIINLAMTGWIEFKVFIHLIKKLFEFITPSSWTSAASARLDEAYDFSTYSSKLGPFESLFETTMIIYLMIAAFIGFFNLPYFNHIRPKIHSTSLRKMIINTALILLMSSSFPVVVRNLEISRFDLMGYYSHTNYLRSDMVKLCYRVTFIFLIVQSIIQFFSPPRLSQRKPIQTNTSKHPFIRSILNLFSQFIANTTTSANVNHQDTRVPLPHSISLLEIPSTPPLSSSSSGNSGSGNNNINNDYNLISPPGTVTTKNSSPIFSIILKSKHPTFTSSPLGNSSGGIGNALSSSGSTINLANSLTKSPNLRSSSSSLSHSPSKSSLYALSNDLSSSNNNNNTLSTTSTSSTSTSSIFSFLSGKRFFQKEKKE</sequence>
<feature type="compositionally biased region" description="Low complexity" evidence="2">
    <location>
        <begin position="400"/>
        <end position="414"/>
    </location>
</feature>
<dbReference type="PANTHER" id="PTHR12625">
    <property type="entry name" value="LIPOCALIN-1 INTERACTING MEMBRANE RECEPTOR LIMR"/>
    <property type="match status" value="1"/>
</dbReference>
<dbReference type="GO" id="GO:0005886">
    <property type="term" value="C:plasma membrane"/>
    <property type="evidence" value="ECO:0007669"/>
    <property type="project" value="TreeGrafter"/>
</dbReference>
<dbReference type="InterPro" id="IPR008075">
    <property type="entry name" value="LIMR"/>
</dbReference>
<feature type="transmembrane region" description="Helical" evidence="3">
    <location>
        <begin position="584"/>
        <end position="602"/>
    </location>
</feature>
<accession>A0A8J4PYI7</accession>
<feature type="region of interest" description="Disordered" evidence="2">
    <location>
        <begin position="708"/>
        <end position="730"/>
    </location>
</feature>
<dbReference type="InterPro" id="IPR006876">
    <property type="entry name" value="LMBR1-like_membr_prot"/>
</dbReference>
<dbReference type="PRINTS" id="PR01692">
    <property type="entry name" value="LIPOCALINIMR"/>
</dbReference>
<keyword evidence="5" id="KW-1185">Reference proteome</keyword>
<feature type="compositionally biased region" description="Polar residues" evidence="2">
    <location>
        <begin position="352"/>
        <end position="361"/>
    </location>
</feature>